<dbReference type="GO" id="GO:0006289">
    <property type="term" value="P:nucleotide-excision repair"/>
    <property type="evidence" value="ECO:0007669"/>
    <property type="project" value="TreeGrafter"/>
</dbReference>
<dbReference type="SUPFAM" id="SSF52540">
    <property type="entry name" value="P-loop containing nucleoside triphosphate hydrolases"/>
    <property type="match status" value="2"/>
</dbReference>
<evidence type="ECO:0000259" key="3">
    <source>
        <dbReference type="PROSITE" id="PS51192"/>
    </source>
</evidence>
<dbReference type="RefSeq" id="WP_047253286.1">
    <property type="nucleotide sequence ID" value="NZ_CP011545.1"/>
</dbReference>
<feature type="domain" description="Helicase C-terminal" evidence="4">
    <location>
        <begin position="979"/>
        <end position="1133"/>
    </location>
</feature>
<dbReference type="GO" id="GO:0003676">
    <property type="term" value="F:nucleic acid binding"/>
    <property type="evidence" value="ECO:0007669"/>
    <property type="project" value="InterPro"/>
</dbReference>
<accession>A0A0G3H6N2</accession>
<dbReference type="Proteomes" id="UP000035540">
    <property type="component" value="Chromosome"/>
</dbReference>
<dbReference type="KEGG" id="cted:CTEST_07995"/>
<protein>
    <submittedName>
        <fullName evidence="5">Helicase family protein with metal-binding cysteine cluster</fullName>
    </submittedName>
</protein>
<keyword evidence="5" id="KW-0347">Helicase</keyword>
<dbReference type="InterPro" id="IPR018973">
    <property type="entry name" value="MZB"/>
</dbReference>
<dbReference type="GO" id="GO:0043138">
    <property type="term" value="F:3'-5' DNA helicase activity"/>
    <property type="evidence" value="ECO:0007669"/>
    <property type="project" value="TreeGrafter"/>
</dbReference>
<dbReference type="PATRIC" id="fig|136857.5.peg.1589"/>
<dbReference type="PROSITE" id="PS51192">
    <property type="entry name" value="HELICASE_ATP_BIND_1"/>
    <property type="match status" value="1"/>
</dbReference>
<reference evidence="5 6" key="1">
    <citation type="journal article" date="2015" name="Genome Announc.">
        <title>Complete Genome Sequence of the Type Strain Corynebacterium testudinoris DSM 44614, Recovered from Necrotic Lesions in the Mouth of a Tortoise.</title>
        <authorList>
            <person name="Ruckert C."/>
            <person name="Kriete M."/>
            <person name="Jaenicke S."/>
            <person name="Winkler A."/>
            <person name="Tauch A."/>
        </authorList>
    </citation>
    <scope>NUCLEOTIDE SEQUENCE [LARGE SCALE GENOMIC DNA]</scope>
    <source>
        <strain evidence="5 6">DSM 44614</strain>
    </source>
</reference>
<dbReference type="Pfam" id="PF09369">
    <property type="entry name" value="MZB"/>
    <property type="match status" value="1"/>
</dbReference>
<reference evidence="6" key="2">
    <citation type="submission" date="2015-05" db="EMBL/GenBank/DDBJ databases">
        <title>Complete genome sequence of Corynebacterium testudinoris DSM 44614, recovered from necrotic lesions in the mouth of a tortoise.</title>
        <authorList>
            <person name="Ruckert C."/>
            <person name="Albersmeier A."/>
            <person name="Winkler A."/>
            <person name="Tauch A."/>
        </authorList>
    </citation>
    <scope>NUCLEOTIDE SEQUENCE [LARGE SCALE GENOMIC DNA]</scope>
    <source>
        <strain evidence="6">DSM 44614</strain>
    </source>
</reference>
<evidence type="ECO:0000313" key="6">
    <source>
        <dbReference type="Proteomes" id="UP000035540"/>
    </source>
</evidence>
<evidence type="ECO:0000256" key="1">
    <source>
        <dbReference type="ARBA" id="ARBA00022741"/>
    </source>
</evidence>
<dbReference type="PANTHER" id="PTHR47957">
    <property type="entry name" value="ATP-DEPENDENT HELICASE HRQ1"/>
    <property type="match status" value="1"/>
</dbReference>
<dbReference type="SMART" id="SM00487">
    <property type="entry name" value="DEXDc"/>
    <property type="match status" value="1"/>
</dbReference>
<dbReference type="Pfam" id="PF00271">
    <property type="entry name" value="Helicase_C"/>
    <property type="match status" value="1"/>
</dbReference>
<sequence>MSNLLPVHAAEHIQRGLTEYLTTSFSLADDITAGRLAEFLTDPESGMFHGPYIRTRLPYAPATTQGKPFEWLPDWFEPYLHQAEAFERLTSISNGTPRRPDPTLVVTGTGSGKTESFLYPILDHCRRRPGPGIKALLLYPMNALANDQASRLARLISDNPALGGVTAGIYTGEQADKSSRSVTGDSLITDRDHMRSNPPDILLTNYKMLDQMLIREADRDMWAASATSLQYLVLDEFHTYDGAQGTDVALLLRRLGLMLRRNQPEGFLEQFPGAADRPLGVVTPVSTSATLGNEGQATDMLEFAHTIFGEQLDASAVITETKQTITQWQNSISQLLGHPEQPASTMPTATDVQATNAAIAAMEGQPGSYEDHVHEVFCREVYRCREEIDEAVTAYAVHPLTEFILTHATQAIALSDMRPGDSTSLVQHLDNQEIRRLPHHGAAEFLTHALTEMTHLRNRFADIHGEWEGKKLPGVETHLWIRELSRIDRVVSSTAIEQVFRWSDNGPRDSTDDSQAWLPACYCRHCGRSGWMTSFDPGGETPETNLQTIRRGSLTAPKRQRPLLDASFELRASGDGIDHTTDGDSRVMWLDMGLPALSPTAPTEESLETGVVVPVLTYAEDAAEDLARSETCPSCSAPDAIRYLGSSVATLLSVALSNLFGLDGLSDTEKKTLVFTDSVQDAAHRAGFVQSRARTFALRTLIRQAVGNSTTTLAALPTRLITAAEGDARARYELLTPELTKNSDYSPYWSPGADPAQRRRAAGNVEKRLALDVALEFGDRADLARSLVSTGSLTSGVDVDDAVLRAAAEAALAGVALPLGDLELLPWARGVVETIRIRGGISHPWFGSYLRDDCNAYHLNKRASQTKGLPTFPKGAAPSFPRAGSVLRRADDTIDYAMPTASPRGVYARWTAKVLGTTTHDAATAVTALMKELARRDVLGTVDTSTSATIFHLRPESILVTAEDQPETLECQVCRSRLGVPEHVRTCLESTPCLNLGCLGSYAVVGIEDNYYRSLYSVANTRTVVAHEHTSLLDKADRLRVENQFKASSEEPDAPNVLVATPTLEMGIDIGDLSTVMLASLPKTVASYVQRVGRAGRLTGNSLVIALIRGRGMALPALEKPLSVIAGAVAAPAAFLSAQEILHRQFTAFLLDGLLLTEHMQAPKNAADVFLDSPSRRTVTNVLLERLRDSVEDTVTQFCDTLQGFTDQQVLDELRQWATGQGPTSLAGELVNAQQRWNALEKELLAKESVLEQRDLELSARKDAPGADEDTIAQARTTSAALRFIRKQLSESVKGEYWISALERYGLLPNFTLLDDSVALELSVSQMNSSTFEFDTYRVDYARGISSALYELAPGATFYAQGIAATIDSVELGADGSNVEKWRLCPSCSYSRTESVAGDSPKVNPGACPECGDATFADLSQLIDVVPMKKVFAEVEKTRSAINDHRDERSSVRFQTALSAVVPEGGDGGSWYLTGSGFGVQYLPRVQMRWLNLGKGTGDKRMFASRETEAPLFRVCSHCGHVDSEAGSNHWRDHRPWCRLRNADEEETITFALGRSLSTQGVRLFLPQLLTVADTVTVPSIIAAIRLGFKEVFGGDPSHLDVATVRLGTGEDSSDALLLHDQVPGGTGYLSQFARADKVRNLLEKAYLRVRHCICVGDDRACCPSCLLPYAQPGAEESTSRAAAEAALAKILGDNLHPEDGADPLAVEWEGRITHAQPANNERSQLETLFLHLLRDSLQARNVPLTKQVRNGRNEWVFTFPQSRHQWRMREQVDFGYTRPDFYFSTDDPDIRDIAVYLDGASYHISATHERVHGDMDKRTRLYRENILPWSMSWTDLQDHRDAPHHALPVPPVWFNTGLQGELAARLNLEKSLQELLLRDPLSQLLAILSSPDPEQWRRFGTAAFLHSVVYKPGNRATFAGDIDVSNSEGKFTLMLRSRVGAVDKRAWNLFLSMSNLFFLEPTRADIRTSTIEAAPELASPVPVAPMDSQPPSSLQADHGTGEAVGNAAEETSISTGWNDIIAEFEGESEVQAALRALARNHVRLPDEVGAEISSEMTIVSWTDINMVVVYPGDGDQLRKHKWTAVDLEQVTETTLPDSFDAIKEGV</sequence>
<dbReference type="InterPro" id="IPR014001">
    <property type="entry name" value="Helicase_ATP-bd"/>
</dbReference>
<proteinExistence type="predicted"/>
<dbReference type="Gene3D" id="3.40.50.300">
    <property type="entry name" value="P-loop containing nucleotide triphosphate hydrolases"/>
    <property type="match status" value="2"/>
</dbReference>
<dbReference type="OrthoDB" id="3197455at2"/>
<keyword evidence="6" id="KW-1185">Reference proteome</keyword>
<evidence type="ECO:0000313" key="5">
    <source>
        <dbReference type="EMBL" id="AKK09029.1"/>
    </source>
</evidence>
<dbReference type="SMART" id="SM00490">
    <property type="entry name" value="HELICc"/>
    <property type="match status" value="1"/>
</dbReference>
<dbReference type="GO" id="GO:0036297">
    <property type="term" value="P:interstrand cross-link repair"/>
    <property type="evidence" value="ECO:0007669"/>
    <property type="project" value="TreeGrafter"/>
</dbReference>
<gene>
    <name evidence="5" type="ORF">CTEST_07995</name>
</gene>
<evidence type="ECO:0000256" key="2">
    <source>
        <dbReference type="ARBA" id="ARBA00022840"/>
    </source>
</evidence>
<dbReference type="EMBL" id="CP011545">
    <property type="protein sequence ID" value="AKK09029.1"/>
    <property type="molecule type" value="Genomic_DNA"/>
</dbReference>
<keyword evidence="2" id="KW-0067">ATP-binding</keyword>
<keyword evidence="1" id="KW-0547">Nucleotide-binding</keyword>
<name>A0A0G3H6N2_9CORY</name>
<dbReference type="InterPro" id="IPR011545">
    <property type="entry name" value="DEAD/DEAH_box_helicase_dom"/>
</dbReference>
<dbReference type="STRING" id="136857.CTEST_07995"/>
<feature type="domain" description="Helicase ATP-binding" evidence="3">
    <location>
        <begin position="94"/>
        <end position="309"/>
    </location>
</feature>
<dbReference type="GO" id="GO:0005524">
    <property type="term" value="F:ATP binding"/>
    <property type="evidence" value="ECO:0007669"/>
    <property type="project" value="UniProtKB-KW"/>
</dbReference>
<dbReference type="Pfam" id="PF00270">
    <property type="entry name" value="DEAD"/>
    <property type="match status" value="1"/>
</dbReference>
<dbReference type="InterPro" id="IPR027417">
    <property type="entry name" value="P-loop_NTPase"/>
</dbReference>
<dbReference type="PANTHER" id="PTHR47957:SF3">
    <property type="entry name" value="ATP-DEPENDENT HELICASE HRQ1"/>
    <property type="match status" value="1"/>
</dbReference>
<dbReference type="PROSITE" id="PS51194">
    <property type="entry name" value="HELICASE_CTER"/>
    <property type="match status" value="1"/>
</dbReference>
<dbReference type="InterPro" id="IPR001650">
    <property type="entry name" value="Helicase_C-like"/>
</dbReference>
<evidence type="ECO:0000259" key="4">
    <source>
        <dbReference type="PROSITE" id="PS51194"/>
    </source>
</evidence>
<keyword evidence="5" id="KW-0378">Hydrolase</keyword>
<organism evidence="5 6">
    <name type="scientific">Corynebacterium testudinoris</name>
    <dbReference type="NCBI Taxonomy" id="136857"/>
    <lineage>
        <taxon>Bacteria</taxon>
        <taxon>Bacillati</taxon>
        <taxon>Actinomycetota</taxon>
        <taxon>Actinomycetes</taxon>
        <taxon>Mycobacteriales</taxon>
        <taxon>Corynebacteriaceae</taxon>
        <taxon>Corynebacterium</taxon>
    </lineage>
</organism>